<evidence type="ECO:0000313" key="4">
    <source>
        <dbReference type="EMBL" id="SCL41051.1"/>
    </source>
</evidence>
<feature type="domain" description="DUF6892" evidence="2">
    <location>
        <begin position="232"/>
        <end position="369"/>
    </location>
</feature>
<dbReference type="Proteomes" id="UP000198959">
    <property type="component" value="Unassembled WGS sequence"/>
</dbReference>
<dbReference type="Pfam" id="PF24880">
    <property type="entry name" value="DUF7738"/>
    <property type="match status" value="1"/>
</dbReference>
<evidence type="ECO:0000313" key="5">
    <source>
        <dbReference type="Proteomes" id="UP000198959"/>
    </source>
</evidence>
<feature type="region of interest" description="Disordered" evidence="1">
    <location>
        <begin position="1"/>
        <end position="29"/>
    </location>
</feature>
<evidence type="ECO:0000259" key="3">
    <source>
        <dbReference type="Pfam" id="PF24880"/>
    </source>
</evidence>
<proteinExistence type="predicted"/>
<name>A0A1C6TH11_9ACTN</name>
<dbReference type="InterPro" id="IPR054187">
    <property type="entry name" value="DUF6892"/>
</dbReference>
<dbReference type="Pfam" id="PF21832">
    <property type="entry name" value="DUF6892"/>
    <property type="match status" value="1"/>
</dbReference>
<accession>A0A1C6TH11</accession>
<dbReference type="AlphaFoldDB" id="A0A1C6TH11"/>
<gene>
    <name evidence="4" type="ORF">GA0074692_6117</name>
</gene>
<keyword evidence="5" id="KW-1185">Reference proteome</keyword>
<dbReference type="InterPro" id="IPR056640">
    <property type="entry name" value="DUF7738"/>
</dbReference>
<sequence length="370" mass="40538">MRETAVSEMQNQDGASGTRGVAPRSAGGSRAIDVSAAGVRIDGTLLELLTVPALTALLGTPRVEPPDEPTDANGSVRSSWVIWDESGIRATTKDGEQAGELSIELADDPVENEKRAASRFFPAGGFPGTFTIDGRPPIEAVSEEKLRKARAFLSTKVGQREAELFLSETECGEIRRMEFPEWYAKSESGELAEIVRSAAHPFSRASILHRVPKPVKKPSGKWKLQAATEPVLEFASFPFRLAIIQELMYEQELLEPRFDVHDFAQDQGAKSFDPHSFGDRMVPAVRSWFRRLPIPARLAESVETLVLDGGNDIYLQLIPLWDGEDDSFMIKTLKVEDLAPFTRLRTIEDIGGLLGPRARAALAAAGIAVE</sequence>
<evidence type="ECO:0000259" key="2">
    <source>
        <dbReference type="Pfam" id="PF21832"/>
    </source>
</evidence>
<protein>
    <submittedName>
        <fullName evidence="4">Uncharacterized protein</fullName>
    </submittedName>
</protein>
<evidence type="ECO:0000256" key="1">
    <source>
        <dbReference type="SAM" id="MobiDB-lite"/>
    </source>
</evidence>
<reference evidence="5" key="1">
    <citation type="submission" date="2016-06" db="EMBL/GenBank/DDBJ databases">
        <authorList>
            <person name="Varghese N."/>
            <person name="Submissions Spin"/>
        </authorList>
    </citation>
    <scope>NUCLEOTIDE SEQUENCE [LARGE SCALE GENOMIC DNA]</scope>
    <source>
        <strain evidence="5">DSM 43817</strain>
    </source>
</reference>
<feature type="domain" description="DUF7738" evidence="3">
    <location>
        <begin position="32"/>
        <end position="145"/>
    </location>
</feature>
<dbReference type="EMBL" id="FMHW01000002">
    <property type="protein sequence ID" value="SCL41051.1"/>
    <property type="molecule type" value="Genomic_DNA"/>
</dbReference>
<dbReference type="STRING" id="145854.GA0074692_6117"/>
<organism evidence="4 5">
    <name type="scientific">Micromonospora pallida</name>
    <dbReference type="NCBI Taxonomy" id="145854"/>
    <lineage>
        <taxon>Bacteria</taxon>
        <taxon>Bacillati</taxon>
        <taxon>Actinomycetota</taxon>
        <taxon>Actinomycetes</taxon>
        <taxon>Micromonosporales</taxon>
        <taxon>Micromonosporaceae</taxon>
        <taxon>Micromonospora</taxon>
    </lineage>
</organism>